<dbReference type="InterPro" id="IPR049945">
    <property type="entry name" value="AAA_22"/>
</dbReference>
<proteinExistence type="predicted"/>
<dbReference type="Gene3D" id="3.40.50.300">
    <property type="entry name" value="P-loop containing nucleotide triphosphate hydrolases"/>
    <property type="match status" value="1"/>
</dbReference>
<dbReference type="Gene3D" id="1.10.510.10">
    <property type="entry name" value="Transferase(Phosphotransferase) domain 1"/>
    <property type="match status" value="1"/>
</dbReference>
<dbReference type="AlphaFoldDB" id="X1H1K4"/>
<dbReference type="Pfam" id="PF13401">
    <property type="entry name" value="AAA_22"/>
    <property type="match status" value="1"/>
</dbReference>
<protein>
    <recommendedName>
        <fullName evidence="1">Protein kinase domain-containing protein</fullName>
    </recommendedName>
</protein>
<dbReference type="SUPFAM" id="SSF56112">
    <property type="entry name" value="Protein kinase-like (PK-like)"/>
    <property type="match status" value="1"/>
</dbReference>
<feature type="non-terminal residue" evidence="2">
    <location>
        <position position="283"/>
    </location>
</feature>
<dbReference type="InterPro" id="IPR011009">
    <property type="entry name" value="Kinase-like_dom_sf"/>
</dbReference>
<reference evidence="2" key="1">
    <citation type="journal article" date="2014" name="Front. Microbiol.">
        <title>High frequency of phylogenetically diverse reductive dehalogenase-homologous genes in deep subseafloor sedimentary metagenomes.</title>
        <authorList>
            <person name="Kawai M."/>
            <person name="Futagami T."/>
            <person name="Toyoda A."/>
            <person name="Takaki Y."/>
            <person name="Nishi S."/>
            <person name="Hori S."/>
            <person name="Arai W."/>
            <person name="Tsubouchi T."/>
            <person name="Morono Y."/>
            <person name="Uchiyama I."/>
            <person name="Ito T."/>
            <person name="Fujiyama A."/>
            <person name="Inagaki F."/>
            <person name="Takami H."/>
        </authorList>
    </citation>
    <scope>NUCLEOTIDE SEQUENCE</scope>
    <source>
        <strain evidence="2">Expedition CK06-06</strain>
    </source>
</reference>
<organism evidence="2">
    <name type="scientific">marine sediment metagenome</name>
    <dbReference type="NCBI Taxonomy" id="412755"/>
    <lineage>
        <taxon>unclassified sequences</taxon>
        <taxon>metagenomes</taxon>
        <taxon>ecological metagenomes</taxon>
    </lineage>
</organism>
<dbReference type="GO" id="GO:0004672">
    <property type="term" value="F:protein kinase activity"/>
    <property type="evidence" value="ECO:0007669"/>
    <property type="project" value="InterPro"/>
</dbReference>
<dbReference type="Pfam" id="PF00069">
    <property type="entry name" value="Pkinase"/>
    <property type="match status" value="1"/>
</dbReference>
<gene>
    <name evidence="2" type="ORF">S03H2_31780</name>
</gene>
<accession>X1H1K4</accession>
<dbReference type="PROSITE" id="PS50011">
    <property type="entry name" value="PROTEIN_KINASE_DOM"/>
    <property type="match status" value="1"/>
</dbReference>
<feature type="domain" description="Protein kinase" evidence="1">
    <location>
        <begin position="1"/>
        <end position="130"/>
    </location>
</feature>
<dbReference type="CDD" id="cd14014">
    <property type="entry name" value="STKc_PknB_like"/>
    <property type="match status" value="1"/>
</dbReference>
<dbReference type="PANTHER" id="PTHR47691:SF3">
    <property type="entry name" value="HTH-TYPE TRANSCRIPTIONAL REGULATOR RV0890C-RELATED"/>
    <property type="match status" value="1"/>
</dbReference>
<comment type="caution">
    <text evidence="2">The sequence shown here is derived from an EMBL/GenBank/DDBJ whole genome shotgun (WGS) entry which is preliminary data.</text>
</comment>
<dbReference type="EMBL" id="BARU01019291">
    <property type="protein sequence ID" value="GAH50960.1"/>
    <property type="molecule type" value="Genomic_DNA"/>
</dbReference>
<evidence type="ECO:0000313" key="2">
    <source>
        <dbReference type="EMBL" id="GAH50960.1"/>
    </source>
</evidence>
<dbReference type="InterPro" id="IPR027417">
    <property type="entry name" value="P-loop_NTPase"/>
</dbReference>
<dbReference type="SUPFAM" id="SSF52540">
    <property type="entry name" value="P-loop containing nucleoside triphosphate hydrolases"/>
    <property type="match status" value="1"/>
</dbReference>
<name>X1H1K4_9ZZZZ</name>
<dbReference type="GO" id="GO:0005524">
    <property type="term" value="F:ATP binding"/>
    <property type="evidence" value="ECO:0007669"/>
    <property type="project" value="InterPro"/>
</dbReference>
<dbReference type="InterPro" id="IPR000719">
    <property type="entry name" value="Prot_kinase_dom"/>
</dbReference>
<dbReference type="GO" id="GO:0043531">
    <property type="term" value="F:ADP binding"/>
    <property type="evidence" value="ECO:0007669"/>
    <property type="project" value="InterPro"/>
</dbReference>
<sequence length="283" mass="30689">MEIQNHRVKIVDFGIAHSDLASMTIQGEIIGTVSYMAPEQALGQETSPQTDLYALGVILYELSTGELPFSGENPLKVISQHINAPVKPPSETISDLPEELDKLILQLMNKSPSDRPKSAQDVEIILRGLLHAEGDIDPGSVISPARQAIEHNLPEQLTSFVGREQEIDEISDLIAQDSCRLLSLIGPGGIGKTRLAIEAAAQTLEEYKDGVFFISLAPISSSVFILPAIAEVMGITLQTHGSVDSESQLFDFLANRNSLLLLDNFEHLMDGGGMLVDLLKRAP</sequence>
<dbReference type="PANTHER" id="PTHR47691">
    <property type="entry name" value="REGULATOR-RELATED"/>
    <property type="match status" value="1"/>
</dbReference>
<evidence type="ECO:0000259" key="1">
    <source>
        <dbReference type="PROSITE" id="PS50011"/>
    </source>
</evidence>